<evidence type="ECO:0000259" key="6">
    <source>
        <dbReference type="Pfam" id="PF00501"/>
    </source>
</evidence>
<sequence>MTQPKIKSRSSYAVELECDEPDTRHWMHTWCVDKNGGELARVPEMLRGSEATIFNCFEKATQVHADRCCMYTRKVEECKVEGSKQFWKKGPYSPRTYAQVGREVKAVAKGLLSLSEVAERRKQKKECILAILAETSADWMISAQASFAAGCTITTVYSTLGHEAMLHGLLETEAVLIFVDWGLYKTLKDKVLAQCPALKYIVIIGEDLAPLSTVGAPHNPYPKLNEASSFPLIGAASSTTLQDLMSIGQKVDLDLQAFAPRADDVAFIMYTSGSTGVPKGVILSHSNFVSVLASVIAQDCVTPRAGDVLISYLPLAHILELVIEVTSMCQGATIGYAHPRSLTASSPYIMHGDSSSPDLTSLRPTIMPSVPAILEAIRTGLMKKVEDGGGLKKKLFWGAMNRRMKKPAGCGICSFLDNTVLGKVKKIAGLDRVRLIVCGGAPLGAETQQFVTALVSPVAQGYGATETTSCATVQEAVRSGSRPADETYGRVGAIQPANEIKLLSVPEMNYLVTDPEPRGEVLIAGNNVSAGYYKMADKTAEDFRKHADGKIWFHTGDVAVMEKDGALRIIDRKKDLIKLAGGEFVALGKVEACLKQVQGIACVCVFAKSDMNYCVAIVSQPEKGWGSVGGRPDEAVLVADATKKLREVGLSRFEIPTKIKVDDTIWTPESGLVTASLKLQRNPLRAFYNQPGGLLEQMEYKF</sequence>
<dbReference type="GO" id="GO:0005886">
    <property type="term" value="C:plasma membrane"/>
    <property type="evidence" value="ECO:0007669"/>
    <property type="project" value="TreeGrafter"/>
</dbReference>
<evidence type="ECO:0000313" key="8">
    <source>
        <dbReference type="EnsemblProtists" id="EKX39018"/>
    </source>
</evidence>
<evidence type="ECO:0000256" key="4">
    <source>
        <dbReference type="ARBA" id="ARBA00022840"/>
    </source>
</evidence>
<keyword evidence="3" id="KW-0547">Nucleotide-binding</keyword>
<keyword evidence="2" id="KW-0436">Ligase</keyword>
<dbReference type="EnsemblProtists" id="EKX39018">
    <property type="protein sequence ID" value="EKX39018"/>
    <property type="gene ID" value="GUITHDRAFT_154544"/>
</dbReference>
<dbReference type="Gene3D" id="3.30.300.30">
    <property type="match status" value="1"/>
</dbReference>
<dbReference type="GO" id="GO:0005783">
    <property type="term" value="C:endoplasmic reticulum"/>
    <property type="evidence" value="ECO:0007669"/>
    <property type="project" value="TreeGrafter"/>
</dbReference>
<keyword evidence="9" id="KW-1185">Reference proteome</keyword>
<dbReference type="STRING" id="905079.L1IRZ8"/>
<dbReference type="PaxDb" id="55529-EKX39018"/>
<dbReference type="Gene3D" id="3.40.50.12780">
    <property type="entry name" value="N-terminal domain of ligase-like"/>
    <property type="match status" value="1"/>
</dbReference>
<dbReference type="SUPFAM" id="SSF56801">
    <property type="entry name" value="Acetyl-CoA synthetase-like"/>
    <property type="match status" value="1"/>
</dbReference>
<reference evidence="9" key="2">
    <citation type="submission" date="2012-11" db="EMBL/GenBank/DDBJ databases">
        <authorList>
            <person name="Kuo A."/>
            <person name="Curtis B.A."/>
            <person name="Tanifuji G."/>
            <person name="Burki F."/>
            <person name="Gruber A."/>
            <person name="Irimia M."/>
            <person name="Maruyama S."/>
            <person name="Arias M.C."/>
            <person name="Ball S.G."/>
            <person name="Gile G.H."/>
            <person name="Hirakawa Y."/>
            <person name="Hopkins J.F."/>
            <person name="Rensing S.A."/>
            <person name="Schmutz J."/>
            <person name="Symeonidi A."/>
            <person name="Elias M."/>
            <person name="Eveleigh R.J."/>
            <person name="Herman E.K."/>
            <person name="Klute M.J."/>
            <person name="Nakayama T."/>
            <person name="Obornik M."/>
            <person name="Reyes-Prieto A."/>
            <person name="Armbrust E.V."/>
            <person name="Aves S.J."/>
            <person name="Beiko R.G."/>
            <person name="Coutinho P."/>
            <person name="Dacks J.B."/>
            <person name="Durnford D.G."/>
            <person name="Fast N.M."/>
            <person name="Green B.R."/>
            <person name="Grisdale C."/>
            <person name="Hempe F."/>
            <person name="Henrissat B."/>
            <person name="Hoppner M.P."/>
            <person name="Ishida K.-I."/>
            <person name="Kim E."/>
            <person name="Koreny L."/>
            <person name="Kroth P.G."/>
            <person name="Liu Y."/>
            <person name="Malik S.-B."/>
            <person name="Maier U.G."/>
            <person name="McRose D."/>
            <person name="Mock T."/>
            <person name="Neilson J.A."/>
            <person name="Onodera N.T."/>
            <person name="Poole A.M."/>
            <person name="Pritham E.J."/>
            <person name="Richards T.A."/>
            <person name="Rocap G."/>
            <person name="Roy S.W."/>
            <person name="Sarai C."/>
            <person name="Schaack S."/>
            <person name="Shirato S."/>
            <person name="Slamovits C.H."/>
            <person name="Spencer D.F."/>
            <person name="Suzuki S."/>
            <person name="Worden A.Z."/>
            <person name="Zauner S."/>
            <person name="Barry K."/>
            <person name="Bell C."/>
            <person name="Bharti A.K."/>
            <person name="Crow J.A."/>
            <person name="Grimwood J."/>
            <person name="Kramer R."/>
            <person name="Lindquist E."/>
            <person name="Lucas S."/>
            <person name="Salamov A."/>
            <person name="McFadden G.I."/>
            <person name="Lane C.E."/>
            <person name="Keeling P.J."/>
            <person name="Gray M.W."/>
            <person name="Grigoriev I.V."/>
            <person name="Archibald J.M."/>
        </authorList>
    </citation>
    <scope>NUCLEOTIDE SEQUENCE</scope>
    <source>
        <strain evidence="9">CCMP2712</strain>
    </source>
</reference>
<dbReference type="OrthoDB" id="1700726at2759"/>
<dbReference type="Pfam" id="PF00501">
    <property type="entry name" value="AMP-binding"/>
    <property type="match status" value="1"/>
</dbReference>
<dbReference type="GO" id="GO:0004467">
    <property type="term" value="F:long-chain fatty acid-CoA ligase activity"/>
    <property type="evidence" value="ECO:0007669"/>
    <property type="project" value="UniProtKB-EC"/>
</dbReference>
<dbReference type="HOGENOM" id="CLU_000022_45_2_1"/>
<evidence type="ECO:0000313" key="9">
    <source>
        <dbReference type="Proteomes" id="UP000011087"/>
    </source>
</evidence>
<dbReference type="PROSITE" id="PS00455">
    <property type="entry name" value="AMP_BINDING"/>
    <property type="match status" value="1"/>
</dbReference>
<protein>
    <recommendedName>
        <fullName evidence="6">AMP-dependent synthetase/ligase domain-containing protein</fullName>
    </recommendedName>
</protein>
<evidence type="ECO:0000313" key="7">
    <source>
        <dbReference type="EMBL" id="EKX39018.1"/>
    </source>
</evidence>
<name>L1IRZ8_GUITC</name>
<evidence type="ECO:0000256" key="1">
    <source>
        <dbReference type="ARBA" id="ARBA00006432"/>
    </source>
</evidence>
<organism evidence="7">
    <name type="scientific">Guillardia theta (strain CCMP2712)</name>
    <name type="common">Cryptophyte</name>
    <dbReference type="NCBI Taxonomy" id="905079"/>
    <lineage>
        <taxon>Eukaryota</taxon>
        <taxon>Cryptophyceae</taxon>
        <taxon>Pyrenomonadales</taxon>
        <taxon>Geminigeraceae</taxon>
        <taxon>Guillardia</taxon>
    </lineage>
</organism>
<dbReference type="RefSeq" id="XP_005825998.1">
    <property type="nucleotide sequence ID" value="XM_005825941.1"/>
</dbReference>
<reference evidence="8" key="3">
    <citation type="submission" date="2016-03" db="UniProtKB">
        <authorList>
            <consortium name="EnsemblProtists"/>
        </authorList>
    </citation>
    <scope>IDENTIFICATION</scope>
</reference>
<dbReference type="EMBL" id="JH993043">
    <property type="protein sequence ID" value="EKX39018.1"/>
    <property type="molecule type" value="Genomic_DNA"/>
</dbReference>
<evidence type="ECO:0000256" key="5">
    <source>
        <dbReference type="ARBA" id="ARBA00024484"/>
    </source>
</evidence>
<dbReference type="GO" id="GO:0005811">
    <property type="term" value="C:lipid droplet"/>
    <property type="evidence" value="ECO:0007669"/>
    <property type="project" value="TreeGrafter"/>
</dbReference>
<dbReference type="PANTHER" id="PTHR43272:SF83">
    <property type="entry name" value="ACYL-COA SYNTHETASE LONG-CHAIN, ISOFORM J"/>
    <property type="match status" value="1"/>
</dbReference>
<evidence type="ECO:0000256" key="2">
    <source>
        <dbReference type="ARBA" id="ARBA00022598"/>
    </source>
</evidence>
<comment type="similarity">
    <text evidence="1">Belongs to the ATP-dependent AMP-binding enzyme family.</text>
</comment>
<dbReference type="InterPro" id="IPR042099">
    <property type="entry name" value="ANL_N_sf"/>
</dbReference>
<dbReference type="GO" id="GO:0005524">
    <property type="term" value="F:ATP binding"/>
    <property type="evidence" value="ECO:0007669"/>
    <property type="project" value="UniProtKB-KW"/>
</dbReference>
<feature type="domain" description="AMP-dependent synthetase/ligase" evidence="6">
    <location>
        <begin position="92"/>
        <end position="533"/>
    </location>
</feature>
<dbReference type="InterPro" id="IPR045851">
    <property type="entry name" value="AMP-bd_C_sf"/>
</dbReference>
<dbReference type="OMA" id="PEFGYSA"/>
<proteinExistence type="inferred from homology"/>
<comment type="catalytic activity">
    <reaction evidence="5">
        <text>a long-chain fatty acid + ATP + CoA = a long-chain fatty acyl-CoA + AMP + diphosphate</text>
        <dbReference type="Rhea" id="RHEA:15421"/>
        <dbReference type="ChEBI" id="CHEBI:30616"/>
        <dbReference type="ChEBI" id="CHEBI:33019"/>
        <dbReference type="ChEBI" id="CHEBI:57287"/>
        <dbReference type="ChEBI" id="CHEBI:57560"/>
        <dbReference type="ChEBI" id="CHEBI:83139"/>
        <dbReference type="ChEBI" id="CHEBI:456215"/>
        <dbReference type="EC" id="6.2.1.3"/>
    </reaction>
    <physiologicalReaction direction="left-to-right" evidence="5">
        <dbReference type="Rhea" id="RHEA:15422"/>
    </physiologicalReaction>
</comment>
<dbReference type="AlphaFoldDB" id="L1IRZ8"/>
<evidence type="ECO:0000256" key="3">
    <source>
        <dbReference type="ARBA" id="ARBA00022741"/>
    </source>
</evidence>
<accession>L1IRZ8</accession>
<dbReference type="eggNOG" id="KOG1180">
    <property type="taxonomic scope" value="Eukaryota"/>
</dbReference>
<dbReference type="PANTHER" id="PTHR43272">
    <property type="entry name" value="LONG-CHAIN-FATTY-ACID--COA LIGASE"/>
    <property type="match status" value="1"/>
</dbReference>
<dbReference type="GO" id="GO:0035336">
    <property type="term" value="P:long-chain fatty-acyl-CoA metabolic process"/>
    <property type="evidence" value="ECO:0007669"/>
    <property type="project" value="TreeGrafter"/>
</dbReference>
<dbReference type="GeneID" id="17295782"/>
<dbReference type="InterPro" id="IPR000873">
    <property type="entry name" value="AMP-dep_synth/lig_dom"/>
</dbReference>
<reference evidence="7 9" key="1">
    <citation type="journal article" date="2012" name="Nature">
        <title>Algal genomes reveal evolutionary mosaicism and the fate of nucleomorphs.</title>
        <authorList>
            <consortium name="DOE Joint Genome Institute"/>
            <person name="Curtis B.A."/>
            <person name="Tanifuji G."/>
            <person name="Burki F."/>
            <person name="Gruber A."/>
            <person name="Irimia M."/>
            <person name="Maruyama S."/>
            <person name="Arias M.C."/>
            <person name="Ball S.G."/>
            <person name="Gile G.H."/>
            <person name="Hirakawa Y."/>
            <person name="Hopkins J.F."/>
            <person name="Kuo A."/>
            <person name="Rensing S.A."/>
            <person name="Schmutz J."/>
            <person name="Symeonidi A."/>
            <person name="Elias M."/>
            <person name="Eveleigh R.J."/>
            <person name="Herman E.K."/>
            <person name="Klute M.J."/>
            <person name="Nakayama T."/>
            <person name="Obornik M."/>
            <person name="Reyes-Prieto A."/>
            <person name="Armbrust E.V."/>
            <person name="Aves S.J."/>
            <person name="Beiko R.G."/>
            <person name="Coutinho P."/>
            <person name="Dacks J.B."/>
            <person name="Durnford D.G."/>
            <person name="Fast N.M."/>
            <person name="Green B.R."/>
            <person name="Grisdale C.J."/>
            <person name="Hempel F."/>
            <person name="Henrissat B."/>
            <person name="Hoppner M.P."/>
            <person name="Ishida K."/>
            <person name="Kim E."/>
            <person name="Koreny L."/>
            <person name="Kroth P.G."/>
            <person name="Liu Y."/>
            <person name="Malik S.B."/>
            <person name="Maier U.G."/>
            <person name="McRose D."/>
            <person name="Mock T."/>
            <person name="Neilson J.A."/>
            <person name="Onodera N.T."/>
            <person name="Poole A.M."/>
            <person name="Pritham E.J."/>
            <person name="Richards T.A."/>
            <person name="Rocap G."/>
            <person name="Roy S.W."/>
            <person name="Sarai C."/>
            <person name="Schaack S."/>
            <person name="Shirato S."/>
            <person name="Slamovits C.H."/>
            <person name="Spencer D.F."/>
            <person name="Suzuki S."/>
            <person name="Worden A.Z."/>
            <person name="Zauner S."/>
            <person name="Barry K."/>
            <person name="Bell C."/>
            <person name="Bharti A.K."/>
            <person name="Crow J.A."/>
            <person name="Grimwood J."/>
            <person name="Kramer R."/>
            <person name="Lindquist E."/>
            <person name="Lucas S."/>
            <person name="Salamov A."/>
            <person name="McFadden G.I."/>
            <person name="Lane C.E."/>
            <person name="Keeling P.J."/>
            <person name="Gray M.W."/>
            <person name="Grigoriev I.V."/>
            <person name="Archibald J.M."/>
        </authorList>
    </citation>
    <scope>NUCLEOTIDE SEQUENCE</scope>
    <source>
        <strain evidence="7 9">CCMP2712</strain>
    </source>
</reference>
<dbReference type="Proteomes" id="UP000011087">
    <property type="component" value="Unassembled WGS sequence"/>
</dbReference>
<dbReference type="InterPro" id="IPR020845">
    <property type="entry name" value="AMP-binding_CS"/>
</dbReference>
<keyword evidence="4" id="KW-0067">ATP-binding</keyword>
<gene>
    <name evidence="7" type="ORF">GUITHDRAFT_154544</name>
</gene>
<dbReference type="KEGG" id="gtt:GUITHDRAFT_154544"/>